<accession>A0A7C8U9H3</accession>
<keyword evidence="2" id="KW-0732">Signal</keyword>
<reference evidence="3 4" key="1">
    <citation type="submission" date="2019-06" db="EMBL/GenBank/DDBJ databases">
        <authorList>
            <person name="Palmer J.M."/>
        </authorList>
    </citation>
    <scope>NUCLEOTIDE SEQUENCE [LARGE SCALE GENOMIC DNA]</scope>
    <source>
        <strain evidence="3 4">TWF106</strain>
    </source>
</reference>
<organism evidence="3 4">
    <name type="scientific">Orbilia oligospora</name>
    <name type="common">Nematode-trapping fungus</name>
    <name type="synonym">Arthrobotrys oligospora</name>
    <dbReference type="NCBI Taxonomy" id="2813651"/>
    <lineage>
        <taxon>Eukaryota</taxon>
        <taxon>Fungi</taxon>
        <taxon>Dikarya</taxon>
        <taxon>Ascomycota</taxon>
        <taxon>Pezizomycotina</taxon>
        <taxon>Orbiliomycetes</taxon>
        <taxon>Orbiliales</taxon>
        <taxon>Orbiliaceae</taxon>
        <taxon>Orbilia</taxon>
    </lineage>
</organism>
<sequence length="332" mass="36252">MRFGSILSYGIVLPLAAAVPGVYMSKTENDTSLMNVSTNSPAAISKPDSRPQAQILEDTPSLAKDNSVAARTVTPSYFYERPPTVQCRLPNQIVDGVYPQRRELFPEIPNGAWPDWGRFSRTRALGMIRTQVSICKLCDCDDQGNMKPQRDEGWDDDRRRYFCHDDHMVLQCIAFAGNPPRDPNVDIMQYRAAINSIPAIFHGPNNFLAGGWIWWNGGPDETGRYLTLPGGPDHYEPTWVDILFDGVPIPGTEPPLFFKGVDPSGYQPGPGFYGYPGSDEYYWRGSGAGAGGGFGGNGDSGGLLKRGLGPSRSMEGGGLSPRRRMIRGGGGL</sequence>
<evidence type="ECO:0000313" key="4">
    <source>
        <dbReference type="Proteomes" id="UP000472727"/>
    </source>
</evidence>
<feature type="region of interest" description="Disordered" evidence="1">
    <location>
        <begin position="307"/>
        <end position="332"/>
    </location>
</feature>
<name>A0A7C8U9H3_ORBOL</name>
<evidence type="ECO:0000256" key="1">
    <source>
        <dbReference type="SAM" id="MobiDB-lite"/>
    </source>
</evidence>
<evidence type="ECO:0000313" key="3">
    <source>
        <dbReference type="EMBL" id="KAF3205270.1"/>
    </source>
</evidence>
<gene>
    <name evidence="3" type="ORF">TWF106_001192</name>
</gene>
<evidence type="ECO:0000256" key="2">
    <source>
        <dbReference type="SAM" id="SignalP"/>
    </source>
</evidence>
<comment type="caution">
    <text evidence="3">The sequence shown here is derived from an EMBL/GenBank/DDBJ whole genome shotgun (WGS) entry which is preliminary data.</text>
</comment>
<dbReference type="EMBL" id="WIWS01000118">
    <property type="protein sequence ID" value="KAF3205270.1"/>
    <property type="molecule type" value="Genomic_DNA"/>
</dbReference>
<dbReference type="AlphaFoldDB" id="A0A7C8U9H3"/>
<feature type="signal peptide" evidence="2">
    <location>
        <begin position="1"/>
        <end position="18"/>
    </location>
</feature>
<dbReference type="Proteomes" id="UP000472727">
    <property type="component" value="Unassembled WGS sequence"/>
</dbReference>
<feature type="chain" id="PRO_5028836353" evidence="2">
    <location>
        <begin position="19"/>
        <end position="332"/>
    </location>
</feature>
<proteinExistence type="predicted"/>
<protein>
    <submittedName>
        <fullName evidence="3">Uncharacterized protein</fullName>
    </submittedName>
</protein>